<dbReference type="OrthoDB" id="300709at2759"/>
<dbReference type="Pfam" id="PF05368">
    <property type="entry name" value="NmrA"/>
    <property type="match status" value="1"/>
</dbReference>
<protein>
    <recommendedName>
        <fullName evidence="3">NmrA-like domain-containing protein</fullName>
    </recommendedName>
</protein>
<sequence>MSSSSQKKLILVIGATGMQGRPTVASLLASRPDGTPSPYAVRALTRDPTSKQAQELKLLGAELFKGRFDDLESITAALKDCYGIFVNTDTFTVGAEAEMFYAIKIFEEARKSPQLRHFVWGGLDYGSKIGEFDPRFRTVHHDSKGAVGDFLKMQPSSMGDSLAWSILTTGPYMENLGGILLGPLPKRDSNGNVVFAVPTGNGHIPAVCLEDVGWWVRYTFDHRAETSGQELKIATEFMTGDQLVETFTRVTGIPAIRKKMSVEEYVALYKPILDRSIVKGQPGPSIGETYSAMWRIYTEDLFKRDMDWIRRTHPTGYTLESWIRTKGYDGTLGPDYRFFKPKAAKIPKARL</sequence>
<accession>A0A8H5I010</accession>
<dbReference type="SUPFAM" id="SSF51735">
    <property type="entry name" value="NAD(P)-binding Rossmann-fold domains"/>
    <property type="match status" value="1"/>
</dbReference>
<organism evidence="4 5">
    <name type="scientific">Collybiopsis confluens</name>
    <dbReference type="NCBI Taxonomy" id="2823264"/>
    <lineage>
        <taxon>Eukaryota</taxon>
        <taxon>Fungi</taxon>
        <taxon>Dikarya</taxon>
        <taxon>Basidiomycota</taxon>
        <taxon>Agaricomycotina</taxon>
        <taxon>Agaricomycetes</taxon>
        <taxon>Agaricomycetidae</taxon>
        <taxon>Agaricales</taxon>
        <taxon>Marasmiineae</taxon>
        <taxon>Omphalotaceae</taxon>
        <taxon>Collybiopsis</taxon>
    </lineage>
</organism>
<gene>
    <name evidence="4" type="ORF">D9757_000948</name>
</gene>
<comment type="caution">
    <text evidence="4">The sequence shown here is derived from an EMBL/GenBank/DDBJ whole genome shotgun (WGS) entry which is preliminary data.</text>
</comment>
<dbReference type="EMBL" id="JAACJN010000004">
    <property type="protein sequence ID" value="KAF5392656.1"/>
    <property type="molecule type" value="Genomic_DNA"/>
</dbReference>
<evidence type="ECO:0000256" key="2">
    <source>
        <dbReference type="ARBA" id="ARBA00022857"/>
    </source>
</evidence>
<dbReference type="Proteomes" id="UP000518752">
    <property type="component" value="Unassembled WGS sequence"/>
</dbReference>
<evidence type="ECO:0000259" key="3">
    <source>
        <dbReference type="Pfam" id="PF05368"/>
    </source>
</evidence>
<dbReference type="InterPro" id="IPR051164">
    <property type="entry name" value="NmrA-like_oxidored"/>
</dbReference>
<evidence type="ECO:0000313" key="5">
    <source>
        <dbReference type="Proteomes" id="UP000518752"/>
    </source>
</evidence>
<dbReference type="PANTHER" id="PTHR42748">
    <property type="entry name" value="NITROGEN METABOLITE REPRESSION PROTEIN NMRA FAMILY MEMBER"/>
    <property type="match status" value="1"/>
</dbReference>
<keyword evidence="5" id="KW-1185">Reference proteome</keyword>
<keyword evidence="2" id="KW-0521">NADP</keyword>
<dbReference type="CDD" id="cd05251">
    <property type="entry name" value="NmrA_like_SDR_a"/>
    <property type="match status" value="1"/>
</dbReference>
<name>A0A8H5I010_9AGAR</name>
<dbReference type="InterPro" id="IPR008030">
    <property type="entry name" value="NmrA-like"/>
</dbReference>
<dbReference type="Gene3D" id="3.90.25.10">
    <property type="entry name" value="UDP-galactose 4-epimerase, domain 1"/>
    <property type="match status" value="1"/>
</dbReference>
<proteinExistence type="inferred from homology"/>
<dbReference type="AlphaFoldDB" id="A0A8H5I010"/>
<dbReference type="PANTHER" id="PTHR42748:SF14">
    <property type="entry name" value="SNOAL-LIKE DOMAIN-CONTAINING PROTEIN"/>
    <property type="match status" value="1"/>
</dbReference>
<comment type="similarity">
    <text evidence="1">Belongs to the NmrA-type oxidoreductase family.</text>
</comment>
<evidence type="ECO:0000256" key="1">
    <source>
        <dbReference type="ARBA" id="ARBA00006328"/>
    </source>
</evidence>
<evidence type="ECO:0000313" key="4">
    <source>
        <dbReference type="EMBL" id="KAF5392656.1"/>
    </source>
</evidence>
<dbReference type="Gene3D" id="3.40.50.720">
    <property type="entry name" value="NAD(P)-binding Rossmann-like Domain"/>
    <property type="match status" value="1"/>
</dbReference>
<feature type="domain" description="NmrA-like" evidence="3">
    <location>
        <begin position="6"/>
        <end position="265"/>
    </location>
</feature>
<reference evidence="4 5" key="1">
    <citation type="journal article" date="2020" name="ISME J.">
        <title>Uncovering the hidden diversity of litter-decomposition mechanisms in mushroom-forming fungi.</title>
        <authorList>
            <person name="Floudas D."/>
            <person name="Bentzer J."/>
            <person name="Ahren D."/>
            <person name="Johansson T."/>
            <person name="Persson P."/>
            <person name="Tunlid A."/>
        </authorList>
    </citation>
    <scope>NUCLEOTIDE SEQUENCE [LARGE SCALE GENOMIC DNA]</scope>
    <source>
        <strain evidence="4 5">CBS 406.79</strain>
    </source>
</reference>
<dbReference type="InterPro" id="IPR036291">
    <property type="entry name" value="NAD(P)-bd_dom_sf"/>
</dbReference>
<dbReference type="GO" id="GO:0005634">
    <property type="term" value="C:nucleus"/>
    <property type="evidence" value="ECO:0007669"/>
    <property type="project" value="TreeGrafter"/>
</dbReference>